<name>A0ABS1HN92_9BACT</name>
<dbReference type="RefSeq" id="WP_200466131.1">
    <property type="nucleotide sequence ID" value="NZ_JAENRR010000046.1"/>
</dbReference>
<gene>
    <name evidence="1" type="ORF">JIV24_16300</name>
</gene>
<evidence type="ECO:0000313" key="2">
    <source>
        <dbReference type="Proteomes" id="UP000605676"/>
    </source>
</evidence>
<sequence>MKVQKHYYLLPDGTKVDNMKDGCAHLGKASNTFKDLVKRGTIKKITVNNQVQNGNGKEERTTRQQA</sequence>
<proteinExistence type="predicted"/>
<reference evidence="1 2" key="1">
    <citation type="submission" date="2021-01" db="EMBL/GenBank/DDBJ databases">
        <title>Carboxyliciviraga sp.nov., isolated from coastal sediments.</title>
        <authorList>
            <person name="Lu D."/>
            <person name="Zhang T."/>
        </authorList>
    </citation>
    <scope>NUCLEOTIDE SEQUENCE [LARGE SCALE GENOMIC DNA]</scope>
    <source>
        <strain evidence="1 2">N1Y132</strain>
    </source>
</reference>
<accession>A0ABS1HN92</accession>
<organism evidence="1 2">
    <name type="scientific">Carboxylicivirga marina</name>
    <dbReference type="NCBI Taxonomy" id="2800988"/>
    <lineage>
        <taxon>Bacteria</taxon>
        <taxon>Pseudomonadati</taxon>
        <taxon>Bacteroidota</taxon>
        <taxon>Bacteroidia</taxon>
        <taxon>Marinilabiliales</taxon>
        <taxon>Marinilabiliaceae</taxon>
        <taxon>Carboxylicivirga</taxon>
    </lineage>
</organism>
<keyword evidence="2" id="KW-1185">Reference proteome</keyword>
<dbReference type="EMBL" id="JAENRR010000046">
    <property type="protein sequence ID" value="MBK3518910.1"/>
    <property type="molecule type" value="Genomic_DNA"/>
</dbReference>
<comment type="caution">
    <text evidence="1">The sequence shown here is derived from an EMBL/GenBank/DDBJ whole genome shotgun (WGS) entry which is preliminary data.</text>
</comment>
<protein>
    <submittedName>
        <fullName evidence="1">Uncharacterized protein</fullName>
    </submittedName>
</protein>
<evidence type="ECO:0000313" key="1">
    <source>
        <dbReference type="EMBL" id="MBK3518910.1"/>
    </source>
</evidence>
<dbReference type="Proteomes" id="UP000605676">
    <property type="component" value="Unassembled WGS sequence"/>
</dbReference>